<proteinExistence type="predicted"/>
<feature type="region of interest" description="Disordered" evidence="1">
    <location>
        <begin position="72"/>
        <end position="91"/>
    </location>
</feature>
<reference evidence="2" key="1">
    <citation type="journal article" date="2023" name="IScience">
        <title>Live-bearing cockroach genome reveals convergent evolutionary mechanisms linked to viviparity in insects and beyond.</title>
        <authorList>
            <person name="Fouks B."/>
            <person name="Harrison M.C."/>
            <person name="Mikhailova A.A."/>
            <person name="Marchal E."/>
            <person name="English S."/>
            <person name="Carruthers M."/>
            <person name="Jennings E.C."/>
            <person name="Chiamaka E.L."/>
            <person name="Frigard R.A."/>
            <person name="Pippel M."/>
            <person name="Attardo G.M."/>
            <person name="Benoit J.B."/>
            <person name="Bornberg-Bauer E."/>
            <person name="Tobe S.S."/>
        </authorList>
    </citation>
    <scope>NUCLEOTIDE SEQUENCE</scope>
    <source>
        <strain evidence="2">Stay&amp;Tobe</strain>
    </source>
</reference>
<feature type="compositionally biased region" description="Basic and acidic residues" evidence="1">
    <location>
        <begin position="142"/>
        <end position="159"/>
    </location>
</feature>
<evidence type="ECO:0000256" key="1">
    <source>
        <dbReference type="SAM" id="MobiDB-lite"/>
    </source>
</evidence>
<feature type="region of interest" description="Disordered" evidence="1">
    <location>
        <begin position="128"/>
        <end position="160"/>
    </location>
</feature>
<protein>
    <submittedName>
        <fullName evidence="2">Uncharacterized protein</fullName>
    </submittedName>
</protein>
<sequence>MDGEFKEYCKEIDTIYARSIKEFQDCFKDCIDWLEELRKNVEKDNTQSCFLLPKTPSKRNRRRVLPLESENNDPVNETVCSPRRTRSKRTRNNTNKLDFDTCEGTSNRIACMSNLDLDNHVSTKTTSKIASEKVKKQISAPRGKESGKRKMDDHEDEPCSKNMNINEIVEVDLGLLMLKI</sequence>
<name>A0AAD8A545_DIPPU</name>
<reference evidence="2" key="2">
    <citation type="submission" date="2023-05" db="EMBL/GenBank/DDBJ databases">
        <authorList>
            <person name="Fouks B."/>
        </authorList>
    </citation>
    <scope>NUCLEOTIDE SEQUENCE</scope>
    <source>
        <strain evidence="2">Stay&amp;Tobe</strain>
        <tissue evidence="2">Testes</tissue>
    </source>
</reference>
<comment type="caution">
    <text evidence="2">The sequence shown here is derived from an EMBL/GenBank/DDBJ whole genome shotgun (WGS) entry which is preliminary data.</text>
</comment>
<dbReference type="EMBL" id="JASPKZ010003821">
    <property type="protein sequence ID" value="KAJ9592642.1"/>
    <property type="molecule type" value="Genomic_DNA"/>
</dbReference>
<keyword evidence="3" id="KW-1185">Reference proteome</keyword>
<dbReference type="AlphaFoldDB" id="A0AAD8A545"/>
<accession>A0AAD8A545</accession>
<organism evidence="2 3">
    <name type="scientific">Diploptera punctata</name>
    <name type="common">Pacific beetle cockroach</name>
    <dbReference type="NCBI Taxonomy" id="6984"/>
    <lineage>
        <taxon>Eukaryota</taxon>
        <taxon>Metazoa</taxon>
        <taxon>Ecdysozoa</taxon>
        <taxon>Arthropoda</taxon>
        <taxon>Hexapoda</taxon>
        <taxon>Insecta</taxon>
        <taxon>Pterygota</taxon>
        <taxon>Neoptera</taxon>
        <taxon>Polyneoptera</taxon>
        <taxon>Dictyoptera</taxon>
        <taxon>Blattodea</taxon>
        <taxon>Blaberoidea</taxon>
        <taxon>Blaberidae</taxon>
        <taxon>Diplopterinae</taxon>
        <taxon>Diploptera</taxon>
    </lineage>
</organism>
<gene>
    <name evidence="2" type="ORF">L9F63_015697</name>
</gene>
<evidence type="ECO:0000313" key="3">
    <source>
        <dbReference type="Proteomes" id="UP001233999"/>
    </source>
</evidence>
<evidence type="ECO:0000313" key="2">
    <source>
        <dbReference type="EMBL" id="KAJ9592642.1"/>
    </source>
</evidence>
<dbReference type="Proteomes" id="UP001233999">
    <property type="component" value="Unassembled WGS sequence"/>
</dbReference>